<dbReference type="InterPro" id="IPR036249">
    <property type="entry name" value="Thioredoxin-like_sf"/>
</dbReference>
<dbReference type="PANTHER" id="PTHR11592">
    <property type="entry name" value="GLUTATHIONE PEROXIDASE"/>
    <property type="match status" value="1"/>
</dbReference>
<sequence>MTAASFYDLKAKKLDGQEYDFSQLKGKVVLIVNVASKCGFTNQYKGLEELWQKYQNQNVVILGFPCNQFGGQEPGNADEIANFCSLTYQVTFPIMEKIDVNGDNESPVYAYLKDHGPKTFGFIGRVKWNFEKFLVDQEGKVVNRFWSNTSPESIGADIEKLLAQK</sequence>
<evidence type="ECO:0000256" key="1">
    <source>
        <dbReference type="ARBA" id="ARBA00006926"/>
    </source>
</evidence>
<dbReference type="SUPFAM" id="SSF52833">
    <property type="entry name" value="Thioredoxin-like"/>
    <property type="match status" value="1"/>
</dbReference>
<dbReference type="AlphaFoldDB" id="A0A4P9ZNG3"/>
<feature type="domain" description="Thioredoxin" evidence="7">
    <location>
        <begin position="1"/>
        <end position="163"/>
    </location>
</feature>
<evidence type="ECO:0000256" key="4">
    <source>
        <dbReference type="ARBA" id="ARBA00049091"/>
    </source>
</evidence>
<dbReference type="InterPro" id="IPR013766">
    <property type="entry name" value="Thioredoxin_domain"/>
</dbReference>
<dbReference type="InterPro" id="IPR029759">
    <property type="entry name" value="GPX_AS"/>
</dbReference>
<evidence type="ECO:0000313" key="8">
    <source>
        <dbReference type="EMBL" id="RKP34956.1"/>
    </source>
</evidence>
<evidence type="ECO:0000259" key="7">
    <source>
        <dbReference type="PROSITE" id="PS51352"/>
    </source>
</evidence>
<reference evidence="9" key="1">
    <citation type="journal article" date="2018" name="Nat. Microbiol.">
        <title>Leveraging single-cell genomics to expand the fungal tree of life.</title>
        <authorList>
            <person name="Ahrendt S.R."/>
            <person name="Quandt C.A."/>
            <person name="Ciobanu D."/>
            <person name="Clum A."/>
            <person name="Salamov A."/>
            <person name="Andreopoulos B."/>
            <person name="Cheng J.F."/>
            <person name="Woyke T."/>
            <person name="Pelin A."/>
            <person name="Henrissat B."/>
            <person name="Reynolds N.K."/>
            <person name="Benny G.L."/>
            <person name="Smith M.E."/>
            <person name="James T.Y."/>
            <person name="Grigoriev I.V."/>
        </authorList>
    </citation>
    <scope>NUCLEOTIDE SEQUENCE [LARGE SCALE GENOMIC DNA]</scope>
    <source>
        <strain evidence="9">RSA 468</strain>
    </source>
</reference>
<dbReference type="PANTHER" id="PTHR11592:SF78">
    <property type="entry name" value="GLUTATHIONE PEROXIDASE"/>
    <property type="match status" value="1"/>
</dbReference>
<organism evidence="8 9">
    <name type="scientific">Dimargaris cristalligena</name>
    <dbReference type="NCBI Taxonomy" id="215637"/>
    <lineage>
        <taxon>Eukaryota</taxon>
        <taxon>Fungi</taxon>
        <taxon>Fungi incertae sedis</taxon>
        <taxon>Zoopagomycota</taxon>
        <taxon>Kickxellomycotina</taxon>
        <taxon>Dimargaritomycetes</taxon>
        <taxon>Dimargaritales</taxon>
        <taxon>Dimargaritaceae</taxon>
        <taxon>Dimargaris</taxon>
    </lineage>
</organism>
<dbReference type="PIRSF" id="PIRSF000303">
    <property type="entry name" value="Glutathion_perox"/>
    <property type="match status" value="1"/>
</dbReference>
<dbReference type="STRING" id="215637.A0A4P9ZNG3"/>
<dbReference type="PRINTS" id="PR01011">
    <property type="entry name" value="GLUTPROXDASE"/>
</dbReference>
<evidence type="ECO:0000256" key="2">
    <source>
        <dbReference type="ARBA" id="ARBA00022559"/>
    </source>
</evidence>
<keyword evidence="9" id="KW-1185">Reference proteome</keyword>
<dbReference type="PROSITE" id="PS51355">
    <property type="entry name" value="GLUTATHIONE_PEROXID_3"/>
    <property type="match status" value="1"/>
</dbReference>
<comment type="similarity">
    <text evidence="1 6">Belongs to the glutathione peroxidase family.</text>
</comment>
<dbReference type="FunFam" id="3.40.30.10:FF:000010">
    <property type="entry name" value="Glutathione peroxidase"/>
    <property type="match status" value="1"/>
</dbReference>
<evidence type="ECO:0000256" key="3">
    <source>
        <dbReference type="ARBA" id="ARBA00023002"/>
    </source>
</evidence>
<dbReference type="InterPro" id="IPR029760">
    <property type="entry name" value="GPX_CS"/>
</dbReference>
<keyword evidence="3 6" id="KW-0560">Oxidoreductase</keyword>
<keyword evidence="2 6" id="KW-0575">Peroxidase</keyword>
<dbReference type="PROSITE" id="PS00763">
    <property type="entry name" value="GLUTATHIONE_PEROXID_2"/>
    <property type="match status" value="1"/>
</dbReference>
<evidence type="ECO:0000256" key="5">
    <source>
        <dbReference type="PIRSR" id="PIRSR000303-1"/>
    </source>
</evidence>
<comment type="catalytic activity">
    <reaction evidence="4">
        <text>a hydroperoxide + [thioredoxin]-dithiol = an alcohol + [thioredoxin]-disulfide + H2O</text>
        <dbReference type="Rhea" id="RHEA:62620"/>
        <dbReference type="Rhea" id="RHEA-COMP:10698"/>
        <dbReference type="Rhea" id="RHEA-COMP:10700"/>
        <dbReference type="ChEBI" id="CHEBI:15377"/>
        <dbReference type="ChEBI" id="CHEBI:29950"/>
        <dbReference type="ChEBI" id="CHEBI:30879"/>
        <dbReference type="ChEBI" id="CHEBI:35924"/>
        <dbReference type="ChEBI" id="CHEBI:50058"/>
        <dbReference type="EC" id="1.11.1.24"/>
    </reaction>
</comment>
<dbReference type="EMBL" id="ML003011">
    <property type="protein sequence ID" value="RKP34956.1"/>
    <property type="molecule type" value="Genomic_DNA"/>
</dbReference>
<proteinExistence type="inferred from homology"/>
<evidence type="ECO:0000313" key="9">
    <source>
        <dbReference type="Proteomes" id="UP000268162"/>
    </source>
</evidence>
<protein>
    <recommendedName>
        <fullName evidence="6">Glutathione peroxidase</fullName>
    </recommendedName>
</protein>
<dbReference type="PROSITE" id="PS00460">
    <property type="entry name" value="GLUTATHIONE_PEROXID_1"/>
    <property type="match status" value="1"/>
</dbReference>
<dbReference type="Proteomes" id="UP000268162">
    <property type="component" value="Unassembled WGS sequence"/>
</dbReference>
<dbReference type="InterPro" id="IPR000889">
    <property type="entry name" value="Glutathione_peroxidase"/>
</dbReference>
<accession>A0A4P9ZNG3</accession>
<dbReference type="CDD" id="cd00340">
    <property type="entry name" value="GSH_Peroxidase"/>
    <property type="match status" value="1"/>
</dbReference>
<dbReference type="GO" id="GO:0034599">
    <property type="term" value="P:cellular response to oxidative stress"/>
    <property type="evidence" value="ECO:0007669"/>
    <property type="project" value="TreeGrafter"/>
</dbReference>
<name>A0A4P9ZNG3_9FUNG</name>
<dbReference type="Pfam" id="PF00255">
    <property type="entry name" value="GSHPx"/>
    <property type="match status" value="1"/>
</dbReference>
<gene>
    <name evidence="8" type="ORF">BJ085DRAFT_18158</name>
</gene>
<dbReference type="Gene3D" id="3.40.30.10">
    <property type="entry name" value="Glutaredoxin"/>
    <property type="match status" value="1"/>
</dbReference>
<feature type="active site" evidence="5">
    <location>
        <position position="38"/>
    </location>
</feature>
<evidence type="ECO:0000256" key="6">
    <source>
        <dbReference type="RuleBase" id="RU000499"/>
    </source>
</evidence>
<dbReference type="PROSITE" id="PS51352">
    <property type="entry name" value="THIOREDOXIN_2"/>
    <property type="match status" value="1"/>
</dbReference>
<dbReference type="GO" id="GO:0140824">
    <property type="term" value="F:thioredoxin-dependent peroxiredoxin activity"/>
    <property type="evidence" value="ECO:0007669"/>
    <property type="project" value="UniProtKB-EC"/>
</dbReference>